<gene>
    <name evidence="2" type="ORF">V6257_07675</name>
</gene>
<sequence length="553" mass="62107">MVPSNILKSSKHMRQHIKDKTNLQHFIDISIRLTTEKDSSKLLDEILQVVMSIANSDAGSIYSITPNKQLKFETVINKSLNLYLGGTLGSPVDFPNIDLFIDGKPNETAIVAHSANSGEVINIPDVYDALPFDMSAARKMDARTGYRSESMLTIPLKDHEDDIIGVIQLINVKDAQNKNIPFSEELVTLIRSFASLGAISLTNSTLVKDMEVLFSTFAEAIAMAIDEKSPHTGGHCKRVPALTLMLADAVHKIDKGPLADFIMSPEDRHELSVAGWLHDCGKIATPDHIMEKSTKLETIFDRIEFIDAKFEIISRDLEISYQQQIISAMKHNKPVEVLQFERLLETELKQLALDRALLQRVNIGGEFLGEEEQAHIIRISKQYSLKINSEKNQLLTDDEVENLMIRRGTLTQGERDIMKRHMDITKNILDILPFPKHLSNVAEYALGHHEKLDGTGYPRGLTKDQMSVPARLMAITDIFEALSAVDRPYKKAKPVSECLNILGTMVSNNHLDPDIFAVFIESNVYKQYINEYANPEQLDDVDFDNLPGYTPIS</sequence>
<dbReference type="InterPro" id="IPR006674">
    <property type="entry name" value="HD_domain"/>
</dbReference>
<dbReference type="Pfam" id="PF13487">
    <property type="entry name" value="HD_5"/>
    <property type="match status" value="1"/>
</dbReference>
<dbReference type="SUPFAM" id="SSF109604">
    <property type="entry name" value="HD-domain/PDEase-like"/>
    <property type="match status" value="2"/>
</dbReference>
<dbReference type="CDD" id="cd00077">
    <property type="entry name" value="HDc"/>
    <property type="match status" value="2"/>
</dbReference>
<dbReference type="PROSITE" id="PS51832">
    <property type="entry name" value="HD_GYP"/>
    <property type="match status" value="1"/>
</dbReference>
<dbReference type="Pfam" id="PF01590">
    <property type="entry name" value="GAF"/>
    <property type="match status" value="1"/>
</dbReference>
<reference evidence="2 3" key="1">
    <citation type="submission" date="2024-02" db="EMBL/GenBank/DDBJ databases">
        <title>Bacteria isolated from the canopy kelp, Nereocystis luetkeana.</title>
        <authorList>
            <person name="Pfister C.A."/>
            <person name="Younker I.T."/>
            <person name="Light S.H."/>
        </authorList>
    </citation>
    <scope>NUCLEOTIDE SEQUENCE [LARGE SCALE GENOMIC DNA]</scope>
    <source>
        <strain evidence="2 3">TI.1.03</strain>
    </source>
</reference>
<organism evidence="2 3">
    <name type="scientific">Pseudoalteromonas issachenkonii</name>
    <dbReference type="NCBI Taxonomy" id="152297"/>
    <lineage>
        <taxon>Bacteria</taxon>
        <taxon>Pseudomonadati</taxon>
        <taxon>Pseudomonadota</taxon>
        <taxon>Gammaproteobacteria</taxon>
        <taxon>Alteromonadales</taxon>
        <taxon>Pseudoalteromonadaceae</taxon>
        <taxon>Pseudoalteromonas</taxon>
    </lineage>
</organism>
<dbReference type="PANTHER" id="PTHR43155:SF2">
    <property type="entry name" value="CYCLIC DI-GMP PHOSPHODIESTERASE PA4108"/>
    <property type="match status" value="1"/>
</dbReference>
<evidence type="ECO:0000259" key="1">
    <source>
        <dbReference type="PROSITE" id="PS51832"/>
    </source>
</evidence>
<accession>A0ABU9GZ62</accession>
<dbReference type="Gene3D" id="3.30.450.40">
    <property type="match status" value="1"/>
</dbReference>
<evidence type="ECO:0000313" key="2">
    <source>
        <dbReference type="EMBL" id="MEL0654901.1"/>
    </source>
</evidence>
<dbReference type="SMART" id="SM00065">
    <property type="entry name" value="GAF"/>
    <property type="match status" value="1"/>
</dbReference>
<proteinExistence type="predicted"/>
<comment type="caution">
    <text evidence="2">The sequence shown here is derived from an EMBL/GenBank/DDBJ whole genome shotgun (WGS) entry which is preliminary data.</text>
</comment>
<dbReference type="Pfam" id="PF01966">
    <property type="entry name" value="HD"/>
    <property type="match status" value="1"/>
</dbReference>
<dbReference type="Proteomes" id="UP001371391">
    <property type="component" value="Unassembled WGS sequence"/>
</dbReference>
<dbReference type="PANTHER" id="PTHR43155">
    <property type="entry name" value="CYCLIC DI-GMP PHOSPHODIESTERASE PA4108-RELATED"/>
    <property type="match status" value="1"/>
</dbReference>
<dbReference type="Gene3D" id="1.10.3210.10">
    <property type="entry name" value="Hypothetical protein af1432"/>
    <property type="match status" value="2"/>
</dbReference>
<feature type="domain" description="HD-GYP" evidence="1">
    <location>
        <begin position="332"/>
        <end position="535"/>
    </location>
</feature>
<name>A0ABU9GZ62_9GAMM</name>
<dbReference type="InterPro" id="IPR037522">
    <property type="entry name" value="HD_GYP_dom"/>
</dbReference>
<dbReference type="InterPro" id="IPR003607">
    <property type="entry name" value="HD/PDEase_dom"/>
</dbReference>
<dbReference type="SMART" id="SM00471">
    <property type="entry name" value="HDc"/>
    <property type="match status" value="1"/>
</dbReference>
<dbReference type="SUPFAM" id="SSF55781">
    <property type="entry name" value="GAF domain-like"/>
    <property type="match status" value="1"/>
</dbReference>
<dbReference type="EMBL" id="JBAKAW010000006">
    <property type="protein sequence ID" value="MEL0654901.1"/>
    <property type="molecule type" value="Genomic_DNA"/>
</dbReference>
<evidence type="ECO:0000313" key="3">
    <source>
        <dbReference type="Proteomes" id="UP001371391"/>
    </source>
</evidence>
<dbReference type="RefSeq" id="WP_341602211.1">
    <property type="nucleotide sequence ID" value="NZ_JBAKAW010000006.1"/>
</dbReference>
<keyword evidence="3" id="KW-1185">Reference proteome</keyword>
<protein>
    <submittedName>
        <fullName evidence="2">HD domain-containing phosphohydrolase</fullName>
    </submittedName>
</protein>
<dbReference type="InterPro" id="IPR029016">
    <property type="entry name" value="GAF-like_dom_sf"/>
</dbReference>
<dbReference type="InterPro" id="IPR003018">
    <property type="entry name" value="GAF"/>
</dbReference>